<gene>
    <name evidence="2" type="ORF">F0145_20700</name>
</gene>
<dbReference type="Proteomes" id="UP000323426">
    <property type="component" value="Unassembled WGS sequence"/>
</dbReference>
<sequence>MGKGKKKKNKKNKNKSFYKSVKPFIKDNRVLYSILGAVGVGVALASAFGTEKGRSVVDKLTSAVKDLVPEQLTADNAEPEVTVPERKIKSTKQQFAAE</sequence>
<name>A0A5M6D2S2_9BACT</name>
<dbReference type="RefSeq" id="WP_150091538.1">
    <property type="nucleotide sequence ID" value="NZ_VWSF01000021.1"/>
</dbReference>
<keyword evidence="3" id="KW-1185">Reference proteome</keyword>
<accession>A0A5M6D2S2</accession>
<proteinExistence type="predicted"/>
<comment type="caution">
    <text evidence="2">The sequence shown here is derived from an EMBL/GenBank/DDBJ whole genome shotgun (WGS) entry which is preliminary data.</text>
</comment>
<evidence type="ECO:0000256" key="1">
    <source>
        <dbReference type="SAM" id="MobiDB-lite"/>
    </source>
</evidence>
<reference evidence="2 3" key="1">
    <citation type="submission" date="2019-09" db="EMBL/GenBank/DDBJ databases">
        <title>Genome sequence and assembly of Adhaeribacter sp.</title>
        <authorList>
            <person name="Chhetri G."/>
        </authorList>
    </citation>
    <scope>NUCLEOTIDE SEQUENCE [LARGE SCALE GENOMIC DNA]</scope>
    <source>
        <strain evidence="2 3">DK36</strain>
    </source>
</reference>
<evidence type="ECO:0000313" key="2">
    <source>
        <dbReference type="EMBL" id="KAA5541633.1"/>
    </source>
</evidence>
<dbReference type="EMBL" id="VWSF01000021">
    <property type="protein sequence ID" value="KAA5541633.1"/>
    <property type="molecule type" value="Genomic_DNA"/>
</dbReference>
<evidence type="ECO:0000313" key="3">
    <source>
        <dbReference type="Proteomes" id="UP000323426"/>
    </source>
</evidence>
<feature type="region of interest" description="Disordered" evidence="1">
    <location>
        <begin position="75"/>
        <end position="98"/>
    </location>
</feature>
<protein>
    <recommendedName>
        <fullName evidence="4">YtxH domain-containing protein</fullName>
    </recommendedName>
</protein>
<organism evidence="2 3">
    <name type="scientific">Adhaeribacter rhizoryzae</name>
    <dbReference type="NCBI Taxonomy" id="2607907"/>
    <lineage>
        <taxon>Bacteria</taxon>
        <taxon>Pseudomonadati</taxon>
        <taxon>Bacteroidota</taxon>
        <taxon>Cytophagia</taxon>
        <taxon>Cytophagales</taxon>
        <taxon>Hymenobacteraceae</taxon>
        <taxon>Adhaeribacter</taxon>
    </lineage>
</organism>
<dbReference type="AlphaFoldDB" id="A0A5M6D2S2"/>
<evidence type="ECO:0008006" key="4">
    <source>
        <dbReference type="Google" id="ProtNLM"/>
    </source>
</evidence>